<reference evidence="2 3" key="1">
    <citation type="submission" date="2021-06" db="EMBL/GenBank/DDBJ databases">
        <title>Caerostris extrusa draft genome.</title>
        <authorList>
            <person name="Kono N."/>
            <person name="Arakawa K."/>
        </authorList>
    </citation>
    <scope>NUCLEOTIDE SEQUENCE [LARGE SCALE GENOMIC DNA]</scope>
</reference>
<keyword evidence="3" id="KW-1185">Reference proteome</keyword>
<evidence type="ECO:0000313" key="2">
    <source>
        <dbReference type="EMBL" id="GIX76586.1"/>
    </source>
</evidence>
<feature type="region of interest" description="Disordered" evidence="1">
    <location>
        <begin position="1"/>
        <end position="22"/>
    </location>
</feature>
<comment type="caution">
    <text evidence="2">The sequence shown here is derived from an EMBL/GenBank/DDBJ whole genome shotgun (WGS) entry which is preliminary data.</text>
</comment>
<dbReference type="EMBL" id="BPLR01002678">
    <property type="protein sequence ID" value="GIX76586.1"/>
    <property type="molecule type" value="Genomic_DNA"/>
</dbReference>
<dbReference type="AlphaFoldDB" id="A0AAV4MYY5"/>
<dbReference type="Proteomes" id="UP001054945">
    <property type="component" value="Unassembled WGS sequence"/>
</dbReference>
<protein>
    <submittedName>
        <fullName evidence="2">Uncharacterized protein</fullName>
    </submittedName>
</protein>
<sequence length="90" mass="10427">MHSIFHPQPLKDPKQSGKKSSTCRNMSIFCQVHLSMGPSSNLVDKSGRLVRTGKRSCPLKCFRTHSLFRRVQDNALPEKAMFYWKDYLIQ</sequence>
<evidence type="ECO:0000256" key="1">
    <source>
        <dbReference type="SAM" id="MobiDB-lite"/>
    </source>
</evidence>
<name>A0AAV4MYY5_CAEEX</name>
<organism evidence="2 3">
    <name type="scientific">Caerostris extrusa</name>
    <name type="common">Bark spider</name>
    <name type="synonym">Caerostris bankana</name>
    <dbReference type="NCBI Taxonomy" id="172846"/>
    <lineage>
        <taxon>Eukaryota</taxon>
        <taxon>Metazoa</taxon>
        <taxon>Ecdysozoa</taxon>
        <taxon>Arthropoda</taxon>
        <taxon>Chelicerata</taxon>
        <taxon>Arachnida</taxon>
        <taxon>Araneae</taxon>
        <taxon>Araneomorphae</taxon>
        <taxon>Entelegynae</taxon>
        <taxon>Araneoidea</taxon>
        <taxon>Araneidae</taxon>
        <taxon>Caerostris</taxon>
    </lineage>
</organism>
<gene>
    <name evidence="2" type="ORF">CEXT_189811</name>
</gene>
<proteinExistence type="predicted"/>
<evidence type="ECO:0000313" key="3">
    <source>
        <dbReference type="Proteomes" id="UP001054945"/>
    </source>
</evidence>
<accession>A0AAV4MYY5</accession>